<name>A0ABQ1WV62_9FLAO</name>
<evidence type="ECO:0000259" key="1">
    <source>
        <dbReference type="Pfam" id="PF04326"/>
    </source>
</evidence>
<dbReference type="RefSeq" id="WP_011708783.1">
    <property type="nucleotide sequence ID" value="NZ_BMIX01000020.1"/>
</dbReference>
<sequence length="316" mass="36367">MTLDKYFNSIDLKEIDRFIEEGQEENLNLEFKTVNFPNYNEQNKEFDKKNLSEVISGFANSNGGIIIWGIKAKNNSKNQDVAQSKKPIEQLTKFLNTLNRLEGQAITPYISGLVHEKIETTNDIGFIKTYVPASENAPHMANFSGKHYYKRSGDSFYQCEHYDIADMFTRKKSPRLRIHIRKLPRGSSNATGKRFIKFCFAISIHNDGQSIAKFPFLGLNIEGAHPERYGIDGNNNHGLTKQIKTPIYDHNYIGGSDKVIYPQTMIDIDHFFVNVLEGIEVPDIEIQYLISAENMNNIQQEIVLDNEFFQFQHQKK</sequence>
<keyword evidence="3" id="KW-1185">Reference proteome</keyword>
<organism evidence="2 3">
    <name type="scientific">Christiangramia forsetii</name>
    <dbReference type="NCBI Taxonomy" id="411153"/>
    <lineage>
        <taxon>Bacteria</taxon>
        <taxon>Pseudomonadati</taxon>
        <taxon>Bacteroidota</taxon>
        <taxon>Flavobacteriia</taxon>
        <taxon>Flavobacteriales</taxon>
        <taxon>Flavobacteriaceae</taxon>
        <taxon>Christiangramia</taxon>
    </lineage>
</organism>
<evidence type="ECO:0000313" key="3">
    <source>
        <dbReference type="Proteomes" id="UP000605733"/>
    </source>
</evidence>
<gene>
    <name evidence="2" type="ORF">GCM10011532_33240</name>
</gene>
<proteinExistence type="predicted"/>
<dbReference type="InterPro" id="IPR038461">
    <property type="entry name" value="Schlafen_AlbA_2_dom_sf"/>
</dbReference>
<comment type="caution">
    <text evidence="2">The sequence shown here is derived from an EMBL/GenBank/DDBJ whole genome shotgun (WGS) entry which is preliminary data.</text>
</comment>
<accession>A0ABQ1WV62</accession>
<feature type="domain" description="Schlafen AlbA-2" evidence="1">
    <location>
        <begin position="25"/>
        <end position="158"/>
    </location>
</feature>
<dbReference type="Pfam" id="PF04326">
    <property type="entry name" value="SLFN_AlbA_2"/>
    <property type="match status" value="1"/>
</dbReference>
<evidence type="ECO:0000313" key="2">
    <source>
        <dbReference type="EMBL" id="GGG46672.1"/>
    </source>
</evidence>
<protein>
    <recommendedName>
        <fullName evidence="1">Schlafen AlbA-2 domain-containing protein</fullName>
    </recommendedName>
</protein>
<dbReference type="EMBL" id="BMIX01000020">
    <property type="protein sequence ID" value="GGG46672.1"/>
    <property type="molecule type" value="Genomic_DNA"/>
</dbReference>
<reference evidence="3" key="1">
    <citation type="journal article" date="2019" name="Int. J. Syst. Evol. Microbiol.">
        <title>The Global Catalogue of Microorganisms (GCM) 10K type strain sequencing project: providing services to taxonomists for standard genome sequencing and annotation.</title>
        <authorList>
            <consortium name="The Broad Institute Genomics Platform"/>
            <consortium name="The Broad Institute Genome Sequencing Center for Infectious Disease"/>
            <person name="Wu L."/>
            <person name="Ma J."/>
        </authorList>
    </citation>
    <scope>NUCLEOTIDE SEQUENCE [LARGE SCALE GENOMIC DNA]</scope>
    <source>
        <strain evidence="3">CGMCC 1.15422</strain>
    </source>
</reference>
<dbReference type="Gene3D" id="3.30.950.30">
    <property type="entry name" value="Schlafen, AAA domain"/>
    <property type="match status" value="1"/>
</dbReference>
<dbReference type="Proteomes" id="UP000605733">
    <property type="component" value="Unassembled WGS sequence"/>
</dbReference>
<dbReference type="InterPro" id="IPR007421">
    <property type="entry name" value="Schlafen_AlbA_2_dom"/>
</dbReference>